<proteinExistence type="predicted"/>
<evidence type="ECO:0000256" key="1">
    <source>
        <dbReference type="SAM" id="MobiDB-lite"/>
    </source>
</evidence>
<feature type="compositionally biased region" description="Basic and acidic residues" evidence="1">
    <location>
        <begin position="46"/>
        <end position="56"/>
    </location>
</feature>
<gene>
    <name evidence="2" type="ORF">IAB89_09230</name>
</gene>
<reference evidence="2" key="2">
    <citation type="journal article" date="2021" name="PeerJ">
        <title>Extensive microbial diversity within the chicken gut microbiome revealed by metagenomics and culture.</title>
        <authorList>
            <person name="Gilroy R."/>
            <person name="Ravi A."/>
            <person name="Getino M."/>
            <person name="Pursley I."/>
            <person name="Horton D.L."/>
            <person name="Alikhan N.F."/>
            <person name="Baker D."/>
            <person name="Gharbi K."/>
            <person name="Hall N."/>
            <person name="Watson M."/>
            <person name="Adriaenssens E.M."/>
            <person name="Foster-Nyarko E."/>
            <person name="Jarju S."/>
            <person name="Secka A."/>
            <person name="Antonio M."/>
            <person name="Oren A."/>
            <person name="Chaudhuri R.R."/>
            <person name="La Ragione R."/>
            <person name="Hildebrand F."/>
            <person name="Pallen M.J."/>
        </authorList>
    </citation>
    <scope>NUCLEOTIDE SEQUENCE</scope>
    <source>
        <strain evidence="2">ChiSxjej1B13-7958</strain>
    </source>
</reference>
<dbReference type="Proteomes" id="UP000824242">
    <property type="component" value="Unassembled WGS sequence"/>
</dbReference>
<dbReference type="EMBL" id="DVGZ01000100">
    <property type="protein sequence ID" value="HIR47816.1"/>
    <property type="molecule type" value="Genomic_DNA"/>
</dbReference>
<reference evidence="2" key="1">
    <citation type="submission" date="2020-10" db="EMBL/GenBank/DDBJ databases">
        <authorList>
            <person name="Gilroy R."/>
        </authorList>
    </citation>
    <scope>NUCLEOTIDE SEQUENCE</scope>
    <source>
        <strain evidence="2">ChiSxjej1B13-7958</strain>
    </source>
</reference>
<name>A0A9D1ANM2_9FIRM</name>
<comment type="caution">
    <text evidence="2">The sequence shown here is derived from an EMBL/GenBank/DDBJ whole genome shotgun (WGS) entry which is preliminary data.</text>
</comment>
<accession>A0A9D1ANM2</accession>
<feature type="region of interest" description="Disordered" evidence="1">
    <location>
        <begin position="46"/>
        <end position="65"/>
    </location>
</feature>
<evidence type="ECO:0000313" key="3">
    <source>
        <dbReference type="Proteomes" id="UP000824242"/>
    </source>
</evidence>
<sequence>MKPTTPAAVRLPQMRLDFAPQDIPEHVLKIVAMASCGLTEKILREPGGRERLDAETRRRKQGMTG</sequence>
<dbReference type="AlphaFoldDB" id="A0A9D1ANM2"/>
<protein>
    <submittedName>
        <fullName evidence="2">Uncharacterized protein</fullName>
    </submittedName>
</protein>
<organism evidence="2 3">
    <name type="scientific">Candidatus Caccousia avicola</name>
    <dbReference type="NCBI Taxonomy" id="2840721"/>
    <lineage>
        <taxon>Bacteria</taxon>
        <taxon>Bacillati</taxon>
        <taxon>Bacillota</taxon>
        <taxon>Clostridia</taxon>
        <taxon>Eubacteriales</taxon>
        <taxon>Oscillospiraceae</taxon>
        <taxon>Oscillospiraceae incertae sedis</taxon>
        <taxon>Candidatus Caccousia</taxon>
    </lineage>
</organism>
<evidence type="ECO:0000313" key="2">
    <source>
        <dbReference type="EMBL" id="HIR47816.1"/>
    </source>
</evidence>